<sequence length="1383" mass="155495">MPKSILSVNAGSSSIKITFYTFELPPRELANAQISGITAPPPTLKYTKGDQSHKEELKDKLSTPQDAFKFLLKRCFSDPDLSEVAGSDDLSYICHRVVHGGDYPEAVEINDETYHTLRGIEDLAPLHNFSALEIVRTCREDFPNIKSITYFDSAFHQSLPEHVKTYPINQKVAKSHGLRKYGFHGISYSFILRSVSEFLNKPQEKTNLIVMHIGSGASICAIKEGKSIDTSMGLTPLAGLPGATRSGSIDPSLVFHYTNEAGKLSPASTKEMHVSMAEDILNKQSGWKALTGTTDFSKIAVENPPSHEHRLAFDIIVDRMLGFIGSYFVKLDGQVDGLVFAGGIGEKSALLRKTLVEKSRSLGFAIDESKNDQGPKDDQIVLDISKESGSGRKVLVCQTNEQYIMHVREDNTTYQNLKYSSRSSQIQIFWSCQGFVNLYACLIPTHNVIITAKLESTKVVEAYSMNDLEPLEEFAAKTSKAGVKISESRDTVDPALITHFLMTLIEVNGSRSELPWRRSPLWLILRLSVQRLLCLEMGAEKGQSHYKFLMCGVLAQLLTDSISNLSVELCSVLRAKLCRRLAKLESQKAAASTSVAPVYNDLFEDIGSLCRGAIEASTSAIEAQWNAFKADCRRKVPSLPLRSQDSELQLTLPNSGPYLQEVLNQARHQRSRLLVVDPAALGPNSSKATTKFFGPLTSLYFSLEKSEMSIESAAREVPCSQDDCSQRFKDISTQIRGYLEAVGDAYGGNPEQMGTFILNVFEQWVHMDKCAAVVHPLLLEYYPCFEPEMLDVLLLSRLEDMRRLQAIQQYLHGRCTRAKKRIRIFAGPRDGCFAARCFEDTEKLHGLEKRVDAALIESRDAKRMELQEVNHDYKDRTEKMSQTFCTQRRNPDGSHDIRGSTHCWHVRSRRRLKIQVHEDFLPKTISKKRAVLFELRPPAAFAAYRSATWEIINYFSPKIAPNPEEPPEMLLGNYSQLKGYYRNSEAFSLASKTKSLLLPLGLKLTYYDSRRGIWANRLPQPLTFANHFVLDLPKELAFSSLYSSESFAPNRSGPTSYETIASIAECPSDLTVHDLQNTTILFHHLALQVGPRLSDDYLRAVHVIFRDAAFCQALIGQIDRHTEAISANWREINYMKTMLTLTIRLCTLGAQETLARANQLLLKIRRITLTWMARLRNETRITHEADVAERTARYGFMSALLCRRMFKPRLPCKKISLLTLTMPQVVHYHLLEGRLLVDGKPLGKLPADIRDSEILKGLFGNQRLVAFPSNLPGMSYMLGIPKNGNHIHIGYRGQQLIIQAQGATSLLEFVPKNVFGNESNFDLPGSLMYECVHWVDLHSGNLKVRRQPNTWKSKLGTGESTSIPDKEGDENHIWWTHEARPLG</sequence>
<dbReference type="PROSITE" id="PS01075">
    <property type="entry name" value="ACETATE_KINASE_1"/>
    <property type="match status" value="1"/>
</dbReference>
<reference evidence="8 9" key="1">
    <citation type="journal article" date="2016" name="BMC Genomics">
        <title>Comparative genomic and transcriptomic analyses of the Fuzhuan brick tea-fermentation fungus Aspergillus cristatus.</title>
        <authorList>
            <person name="Ge Y."/>
            <person name="Wang Y."/>
            <person name="Liu Y."/>
            <person name="Tan Y."/>
            <person name="Ren X."/>
            <person name="Zhang X."/>
            <person name="Hyde K.D."/>
            <person name="Liu Y."/>
            <person name="Liu Z."/>
        </authorList>
    </citation>
    <scope>NUCLEOTIDE SEQUENCE [LARGE SCALE GENOMIC DNA]</scope>
    <source>
        <strain evidence="8 9">GZAAS20.1005</strain>
    </source>
</reference>
<comment type="catalytic activity">
    <reaction evidence="5">
        <text>acetate + ATP = acetyl phosphate + ADP</text>
        <dbReference type="Rhea" id="RHEA:11352"/>
        <dbReference type="ChEBI" id="CHEBI:22191"/>
        <dbReference type="ChEBI" id="CHEBI:30089"/>
        <dbReference type="ChEBI" id="CHEBI:30616"/>
        <dbReference type="ChEBI" id="CHEBI:456216"/>
        <dbReference type="EC" id="2.7.2.1"/>
    </reaction>
</comment>
<dbReference type="EC" id="2.7.2.1" evidence="5"/>
<gene>
    <name evidence="8" type="ORF">SI65_05843</name>
</gene>
<evidence type="ECO:0000256" key="2">
    <source>
        <dbReference type="ARBA" id="ARBA00022741"/>
    </source>
</evidence>
<dbReference type="PANTHER" id="PTHR21060:SF15">
    <property type="entry name" value="ACETATE KINASE-RELATED"/>
    <property type="match status" value="1"/>
</dbReference>
<feature type="domain" description="DUF6606" evidence="7">
    <location>
        <begin position="466"/>
        <end position="558"/>
    </location>
</feature>
<evidence type="ECO:0000256" key="4">
    <source>
        <dbReference type="ARBA" id="ARBA00022840"/>
    </source>
</evidence>
<dbReference type="GO" id="GO:0006083">
    <property type="term" value="P:acetate metabolic process"/>
    <property type="evidence" value="ECO:0007669"/>
    <property type="project" value="TreeGrafter"/>
</dbReference>
<dbReference type="OrthoDB" id="67445at2759"/>
<dbReference type="InterPro" id="IPR000890">
    <property type="entry name" value="Aliphatic_acid_kin_short-chain"/>
</dbReference>
<dbReference type="HAMAP" id="MF_00020">
    <property type="entry name" value="Acetate_kinase"/>
    <property type="match status" value="1"/>
</dbReference>
<keyword evidence="2 5" id="KW-0547">Nucleotide-binding</keyword>
<feature type="compositionally biased region" description="Polar residues" evidence="6">
    <location>
        <begin position="1351"/>
        <end position="1363"/>
    </location>
</feature>
<keyword evidence="5" id="KW-0460">Magnesium</keyword>
<dbReference type="VEuPathDB" id="FungiDB:SI65_05843"/>
<protein>
    <recommendedName>
        <fullName evidence="5">Probable acetate kinase</fullName>
        <ecNumber evidence="5">2.7.2.1</ecNumber>
    </recommendedName>
    <alternativeName>
        <fullName evidence="5">Acetokinase</fullName>
    </alternativeName>
</protein>
<dbReference type="UniPathway" id="UPA00340">
    <property type="reaction ID" value="UER00458"/>
</dbReference>
<comment type="caution">
    <text evidence="5">Lacks conserved residue(s) required for the propagation of feature annotation.</text>
</comment>
<dbReference type="SUPFAM" id="SSF53067">
    <property type="entry name" value="Actin-like ATPase domain"/>
    <property type="match status" value="2"/>
</dbReference>
<feature type="binding site" evidence="5">
    <location>
        <position position="96"/>
    </location>
    <ligand>
        <name>substrate</name>
    </ligand>
</feature>
<evidence type="ECO:0000259" key="7">
    <source>
        <dbReference type="Pfam" id="PF20255"/>
    </source>
</evidence>
<keyword evidence="5" id="KW-0479">Metal-binding</keyword>
<feature type="region of interest" description="Disordered" evidence="6">
    <location>
        <begin position="1351"/>
        <end position="1370"/>
    </location>
</feature>
<dbReference type="Gene3D" id="3.30.420.40">
    <property type="match status" value="2"/>
</dbReference>
<evidence type="ECO:0000256" key="1">
    <source>
        <dbReference type="ARBA" id="ARBA00022679"/>
    </source>
</evidence>
<dbReference type="InterPro" id="IPR043129">
    <property type="entry name" value="ATPase_NBD"/>
</dbReference>
<feature type="binding site" evidence="5">
    <location>
        <position position="9"/>
    </location>
    <ligand>
        <name>Mg(2+)</name>
        <dbReference type="ChEBI" id="CHEBI:18420"/>
    </ligand>
</feature>
<dbReference type="GO" id="GO:0000287">
    <property type="term" value="F:magnesium ion binding"/>
    <property type="evidence" value="ECO:0007669"/>
    <property type="project" value="UniProtKB-UniRule"/>
</dbReference>
<dbReference type="Pfam" id="PF20255">
    <property type="entry name" value="DUF6606"/>
    <property type="match status" value="1"/>
</dbReference>
<keyword evidence="1 5" id="KW-0808">Transferase</keyword>
<evidence type="ECO:0000256" key="6">
    <source>
        <dbReference type="SAM" id="MobiDB-lite"/>
    </source>
</evidence>
<dbReference type="PANTHER" id="PTHR21060">
    <property type="entry name" value="ACETATE KINASE"/>
    <property type="match status" value="1"/>
</dbReference>
<dbReference type="STRING" id="573508.A0A1E3BFQ1"/>
<comment type="similarity">
    <text evidence="5">Belongs to the acetokinase family.</text>
</comment>
<feature type="site" description="Transition state stabilizer" evidence="5">
    <location>
        <position position="245"/>
    </location>
</feature>
<keyword evidence="4 5" id="KW-0067">ATP-binding</keyword>
<accession>A0A1E3BFQ1</accession>
<dbReference type="GO" id="GO:0008776">
    <property type="term" value="F:acetate kinase activity"/>
    <property type="evidence" value="ECO:0007669"/>
    <property type="project" value="UniProtKB-UniRule"/>
</dbReference>
<proteinExistence type="inferred from homology"/>
<dbReference type="PROSITE" id="PS01076">
    <property type="entry name" value="ACETATE_KINASE_2"/>
    <property type="match status" value="1"/>
</dbReference>
<dbReference type="EMBL" id="JXNT01000005">
    <property type="protein sequence ID" value="ODM19226.1"/>
    <property type="molecule type" value="Genomic_DNA"/>
</dbReference>
<organism evidence="8 9">
    <name type="scientific">Aspergillus cristatus</name>
    <name type="common">Chinese Fuzhuan brick tea-fermentation fungus</name>
    <name type="synonym">Eurotium cristatum</name>
    <dbReference type="NCBI Taxonomy" id="573508"/>
    <lineage>
        <taxon>Eukaryota</taxon>
        <taxon>Fungi</taxon>
        <taxon>Dikarya</taxon>
        <taxon>Ascomycota</taxon>
        <taxon>Pezizomycotina</taxon>
        <taxon>Eurotiomycetes</taxon>
        <taxon>Eurotiomycetidae</taxon>
        <taxon>Eurotiales</taxon>
        <taxon>Aspergillaceae</taxon>
        <taxon>Aspergillus</taxon>
        <taxon>Aspergillus subgen. Aspergillus</taxon>
    </lineage>
</organism>
<feature type="active site" description="Proton donor/acceptor" evidence="5">
    <location>
        <position position="152"/>
    </location>
</feature>
<dbReference type="InterPro" id="IPR023865">
    <property type="entry name" value="Aliphatic_acid_kinase_CS"/>
</dbReference>
<evidence type="ECO:0000313" key="8">
    <source>
        <dbReference type="EMBL" id="ODM19226.1"/>
    </source>
</evidence>
<dbReference type="InterPro" id="IPR004372">
    <property type="entry name" value="Ac/propionate_kinase"/>
</dbReference>
<feature type="binding site" evidence="5">
    <location>
        <position position="16"/>
    </location>
    <ligand>
        <name>ATP</name>
        <dbReference type="ChEBI" id="CHEBI:30616"/>
    </ligand>
</feature>
<comment type="caution">
    <text evidence="8">The sequence shown here is derived from an EMBL/GenBank/DDBJ whole genome shotgun (WGS) entry which is preliminary data.</text>
</comment>
<evidence type="ECO:0000256" key="5">
    <source>
        <dbReference type="HAMAP-Rule" id="MF_03131"/>
    </source>
</evidence>
<comment type="pathway">
    <text evidence="5">Metabolic intermediate biosynthesis; acetyl-CoA biosynthesis; acetyl-CoA from acetate: step 1/2.</text>
</comment>
<keyword evidence="3 5" id="KW-0418">Kinase</keyword>
<dbReference type="Pfam" id="PF00871">
    <property type="entry name" value="Acetate_kinase"/>
    <property type="match status" value="1"/>
</dbReference>
<dbReference type="NCBIfam" id="TIGR00016">
    <property type="entry name" value="ackA"/>
    <property type="match status" value="1"/>
</dbReference>
<feature type="site" description="Transition state stabilizer" evidence="5">
    <location>
        <position position="184"/>
    </location>
</feature>
<evidence type="ECO:0000256" key="3">
    <source>
        <dbReference type="ARBA" id="ARBA00022777"/>
    </source>
</evidence>
<dbReference type="Proteomes" id="UP000094569">
    <property type="component" value="Unassembled WGS sequence"/>
</dbReference>
<comment type="cofactor">
    <cofactor evidence="5">
        <name>Mg(2+)</name>
        <dbReference type="ChEBI" id="CHEBI:18420"/>
    </cofactor>
</comment>
<dbReference type="GO" id="GO:0006085">
    <property type="term" value="P:acetyl-CoA biosynthetic process"/>
    <property type="evidence" value="ECO:0007669"/>
    <property type="project" value="UniProtKB-UniRule"/>
</dbReference>
<dbReference type="PRINTS" id="PR00471">
    <property type="entry name" value="ACETATEKNASE"/>
</dbReference>
<feature type="binding site" evidence="5">
    <location>
        <position position="401"/>
    </location>
    <ligand>
        <name>Mg(2+)</name>
        <dbReference type="ChEBI" id="CHEBI:18420"/>
    </ligand>
</feature>
<feature type="binding site" evidence="5">
    <location>
        <begin position="212"/>
        <end position="216"/>
    </location>
    <ligand>
        <name>ATP</name>
        <dbReference type="ChEBI" id="CHEBI:30616"/>
    </ligand>
</feature>
<dbReference type="InterPro" id="IPR046541">
    <property type="entry name" value="DUF6606"/>
</dbReference>
<keyword evidence="9" id="KW-1185">Reference proteome</keyword>
<evidence type="ECO:0000313" key="9">
    <source>
        <dbReference type="Proteomes" id="UP000094569"/>
    </source>
</evidence>
<dbReference type="GO" id="GO:0005524">
    <property type="term" value="F:ATP binding"/>
    <property type="evidence" value="ECO:0007669"/>
    <property type="project" value="UniProtKB-KW"/>
</dbReference>
<name>A0A1E3BFQ1_ASPCR</name>